<sequence length="54" mass="6307">MAKEPQKGDTATLNDPYQGYRNIELIRQVGNKWLVRIYGSGKEIEVYEDEFDLD</sequence>
<reference evidence="2" key="1">
    <citation type="journal article" date="2019" name="Int. J. Syst. Evol. Microbiol.">
        <title>The Global Catalogue of Microorganisms (GCM) 10K type strain sequencing project: providing services to taxonomists for standard genome sequencing and annotation.</title>
        <authorList>
            <consortium name="The Broad Institute Genomics Platform"/>
            <consortium name="The Broad Institute Genome Sequencing Center for Infectious Disease"/>
            <person name="Wu L."/>
            <person name="Ma J."/>
        </authorList>
    </citation>
    <scope>NUCLEOTIDE SEQUENCE [LARGE SCALE GENOMIC DNA]</scope>
    <source>
        <strain evidence="2">CCUG 66188</strain>
    </source>
</reference>
<dbReference type="Proteomes" id="UP001596023">
    <property type="component" value="Unassembled WGS sequence"/>
</dbReference>
<keyword evidence="2" id="KW-1185">Reference proteome</keyword>
<name>A0ABV9KRM4_9BACT</name>
<proteinExistence type="predicted"/>
<dbReference type="EMBL" id="JBHSGN010000024">
    <property type="protein sequence ID" value="MFC4672712.1"/>
    <property type="molecule type" value="Genomic_DNA"/>
</dbReference>
<evidence type="ECO:0000313" key="1">
    <source>
        <dbReference type="EMBL" id="MFC4672712.1"/>
    </source>
</evidence>
<organism evidence="1 2">
    <name type="scientific">Dysgonomonas termitidis</name>
    <dbReference type="NCBI Taxonomy" id="1516126"/>
    <lineage>
        <taxon>Bacteria</taxon>
        <taxon>Pseudomonadati</taxon>
        <taxon>Bacteroidota</taxon>
        <taxon>Bacteroidia</taxon>
        <taxon>Bacteroidales</taxon>
        <taxon>Dysgonomonadaceae</taxon>
        <taxon>Dysgonomonas</taxon>
    </lineage>
</organism>
<dbReference type="RefSeq" id="WP_379993908.1">
    <property type="nucleotide sequence ID" value="NZ_JBHSGN010000024.1"/>
</dbReference>
<evidence type="ECO:0000313" key="2">
    <source>
        <dbReference type="Proteomes" id="UP001596023"/>
    </source>
</evidence>
<comment type="caution">
    <text evidence="1">The sequence shown here is derived from an EMBL/GenBank/DDBJ whole genome shotgun (WGS) entry which is preliminary data.</text>
</comment>
<protein>
    <submittedName>
        <fullName evidence="1">Uncharacterized protein</fullName>
    </submittedName>
</protein>
<accession>A0ABV9KRM4</accession>
<gene>
    <name evidence="1" type="ORF">ACFO6W_03290</name>
</gene>